<protein>
    <submittedName>
        <fullName evidence="3">FG-GAP repeat-containing protein</fullName>
    </submittedName>
</protein>
<keyword evidence="1" id="KW-0732">Signal</keyword>
<dbReference type="AlphaFoldDB" id="A0A0F3GN21"/>
<evidence type="ECO:0000259" key="2">
    <source>
        <dbReference type="Pfam" id="PF07603"/>
    </source>
</evidence>
<dbReference type="EMBL" id="LACI01001969">
    <property type="protein sequence ID" value="KJU83281.1"/>
    <property type="molecule type" value="Genomic_DNA"/>
</dbReference>
<dbReference type="PANTHER" id="PTHR46580:SF2">
    <property type="entry name" value="MAM DOMAIN-CONTAINING PROTEIN"/>
    <property type="match status" value="1"/>
</dbReference>
<dbReference type="Pfam" id="PF13517">
    <property type="entry name" value="FG-GAP_3"/>
    <property type="match status" value="2"/>
</dbReference>
<dbReference type="PANTHER" id="PTHR46580">
    <property type="entry name" value="SENSOR KINASE-RELATED"/>
    <property type="match status" value="1"/>
</dbReference>
<dbReference type="Gene3D" id="2.130.10.130">
    <property type="entry name" value="Integrin alpha, N-terminal"/>
    <property type="match status" value="2"/>
</dbReference>
<sequence length="463" mass="50932">MVVLCAVTNGYSKATNDFNGDGKSDVLWHNIVSGDIYAWSMNGTIINNISALSVGQDIRWKIVSVGDLDGDYTSDILWQDTKTGVISVWLKNGTQVVSITTFEGTNEGTKWEVRGAGDFDGDGKSDILWQSVLNNDIWIWLMDGGIIRANAVTPLGKLSGWEFKAIGDFDGDGKGDILWQNSYTYERVLWFMDGVTLKSVAPTISTGSSWLIIGTGDFDGDSKSDILWQNIDTGMVYIWLMDGYKIKSGGMTATLKIWRVQDIGDFDGNGTSDILWYNTLTREFVVWLMDGVSIRESALTTRYDKGSWKSIPNGSNTITLFNTGTRFNDNGDGSITDTLTKLQWMKNADACDLVTWDTAVSCVPSGWRLPTIQELYSLCNTTGATTGLDTGSDDWGYCNGRYVDIASLFASESVENLRSYFYWSSTSSVSSAYMVFGINMGDGSVGSDFKSGDGYVWPVRLGQ</sequence>
<evidence type="ECO:0000313" key="4">
    <source>
        <dbReference type="Proteomes" id="UP000033423"/>
    </source>
</evidence>
<dbReference type="InterPro" id="IPR028994">
    <property type="entry name" value="Integrin_alpha_N"/>
</dbReference>
<feature type="domain" description="Lcl C-terminal" evidence="2">
    <location>
        <begin position="334"/>
        <end position="460"/>
    </location>
</feature>
<dbReference type="InterPro" id="IPR013517">
    <property type="entry name" value="FG-GAP"/>
</dbReference>
<keyword evidence="4" id="KW-1185">Reference proteome</keyword>
<dbReference type="Proteomes" id="UP000033423">
    <property type="component" value="Unassembled WGS sequence"/>
</dbReference>
<evidence type="ECO:0000256" key="1">
    <source>
        <dbReference type="ARBA" id="ARBA00022729"/>
    </source>
</evidence>
<dbReference type="InterPro" id="IPR011460">
    <property type="entry name" value="Lcl_C"/>
</dbReference>
<gene>
    <name evidence="3" type="ORF">MBAV_004537</name>
</gene>
<dbReference type="PATRIC" id="fig|29290.4.peg.6025"/>
<dbReference type="SUPFAM" id="SSF69318">
    <property type="entry name" value="Integrin alpha N-terminal domain"/>
    <property type="match status" value="1"/>
</dbReference>
<proteinExistence type="predicted"/>
<dbReference type="Pfam" id="PF07603">
    <property type="entry name" value="Lcl_C"/>
    <property type="match status" value="1"/>
</dbReference>
<reference evidence="3 4" key="1">
    <citation type="submission" date="2015-02" db="EMBL/GenBank/DDBJ databases">
        <title>Single-cell genomics of uncultivated deep-branching MTB reveals a conserved set of magnetosome genes.</title>
        <authorList>
            <person name="Kolinko S."/>
            <person name="Richter M."/>
            <person name="Glockner F.O."/>
            <person name="Brachmann A."/>
            <person name="Schuler D."/>
        </authorList>
    </citation>
    <scope>NUCLEOTIDE SEQUENCE [LARGE SCALE GENOMIC DNA]</scope>
    <source>
        <strain evidence="3">TM-1</strain>
    </source>
</reference>
<evidence type="ECO:0000313" key="3">
    <source>
        <dbReference type="EMBL" id="KJU83281.1"/>
    </source>
</evidence>
<accession>A0A0F3GN21</accession>
<organism evidence="3 4">
    <name type="scientific">Candidatus Magnetobacterium bavaricum</name>
    <dbReference type="NCBI Taxonomy" id="29290"/>
    <lineage>
        <taxon>Bacteria</taxon>
        <taxon>Pseudomonadati</taxon>
        <taxon>Nitrospirota</taxon>
        <taxon>Thermodesulfovibrionia</taxon>
        <taxon>Thermodesulfovibrionales</taxon>
        <taxon>Candidatus Magnetobacteriaceae</taxon>
        <taxon>Candidatus Magnetobacterium</taxon>
    </lineage>
</organism>
<name>A0A0F3GN21_9BACT</name>
<comment type="caution">
    <text evidence="3">The sequence shown here is derived from an EMBL/GenBank/DDBJ whole genome shotgun (WGS) entry which is preliminary data.</text>
</comment>